<proteinExistence type="predicted"/>
<dbReference type="Proteomes" id="UP000013117">
    <property type="component" value="Unassembled WGS sequence"/>
</dbReference>
<name>N8YCV7_9GAMM</name>
<dbReference type="STRING" id="202952.GCA_000747725_00080"/>
<dbReference type="EMBL" id="APPN01000054">
    <property type="protein sequence ID" value="ENV34567.1"/>
    <property type="molecule type" value="Genomic_DNA"/>
</dbReference>
<dbReference type="SUPFAM" id="SSF75005">
    <property type="entry name" value="Arabinanase/levansucrase/invertase"/>
    <property type="match status" value="1"/>
</dbReference>
<dbReference type="OrthoDB" id="6713681at2"/>
<gene>
    <name evidence="1" type="ORF">F960_01305</name>
</gene>
<evidence type="ECO:0000313" key="2">
    <source>
        <dbReference type="Proteomes" id="UP000013117"/>
    </source>
</evidence>
<dbReference type="PATRIC" id="fig|1120926.3.peg.1255"/>
<dbReference type="eggNOG" id="COG1035">
    <property type="taxonomic scope" value="Bacteria"/>
</dbReference>
<protein>
    <submittedName>
        <fullName evidence="1">Uncharacterized protein</fullName>
    </submittedName>
</protein>
<evidence type="ECO:0000313" key="1">
    <source>
        <dbReference type="EMBL" id="ENV34567.1"/>
    </source>
</evidence>
<dbReference type="InterPro" id="IPR023296">
    <property type="entry name" value="Glyco_hydro_beta-prop_sf"/>
</dbReference>
<dbReference type="AlphaFoldDB" id="N8YCV7"/>
<keyword evidence="2" id="KW-1185">Reference proteome</keyword>
<comment type="caution">
    <text evidence="1">The sequence shown here is derived from an EMBL/GenBank/DDBJ whole genome shotgun (WGS) entry which is preliminary data.</text>
</comment>
<dbReference type="GeneID" id="84208704"/>
<dbReference type="HOGENOM" id="CLU_437856_0_0_6"/>
<accession>N8YCV7</accession>
<dbReference type="RefSeq" id="WP_004859318.1">
    <property type="nucleotide sequence ID" value="NZ_KB849539.1"/>
</dbReference>
<reference evidence="1 2" key="1">
    <citation type="submission" date="2013-02" db="EMBL/GenBank/DDBJ databases">
        <title>The Genome Sequence of Acinetobacter gerneri CIP 107464.</title>
        <authorList>
            <consortium name="The Broad Institute Genome Sequencing Platform"/>
            <consortium name="The Broad Institute Genome Sequencing Center for Infectious Disease"/>
            <person name="Cerqueira G."/>
            <person name="Feldgarden M."/>
            <person name="Courvalin P."/>
            <person name="Perichon B."/>
            <person name="Grillot-Courvalin C."/>
            <person name="Clermont D."/>
            <person name="Rocha E."/>
            <person name="Yoon E.-J."/>
            <person name="Nemec A."/>
            <person name="Walker B."/>
            <person name="Young S.K."/>
            <person name="Zeng Q."/>
            <person name="Gargeya S."/>
            <person name="Fitzgerald M."/>
            <person name="Haas B."/>
            <person name="Abouelleil A."/>
            <person name="Alvarado L."/>
            <person name="Arachchi H.M."/>
            <person name="Berlin A.M."/>
            <person name="Chapman S.B."/>
            <person name="Dewar J."/>
            <person name="Goldberg J."/>
            <person name="Griggs A."/>
            <person name="Gujja S."/>
            <person name="Hansen M."/>
            <person name="Howarth C."/>
            <person name="Imamovic A."/>
            <person name="Larimer J."/>
            <person name="McCowan C."/>
            <person name="Murphy C."/>
            <person name="Neiman D."/>
            <person name="Pearson M."/>
            <person name="Priest M."/>
            <person name="Roberts A."/>
            <person name="Saif S."/>
            <person name="Shea T."/>
            <person name="Sisk P."/>
            <person name="Sykes S."/>
            <person name="Wortman J."/>
            <person name="Nusbaum C."/>
            <person name="Birren B."/>
        </authorList>
    </citation>
    <scope>NUCLEOTIDE SEQUENCE [LARGE SCALE GENOMIC DNA]</scope>
    <source>
        <strain evidence="1 2">CIP 107464</strain>
    </source>
</reference>
<organism evidence="1 2">
    <name type="scientific">Acinetobacter gerneri DSM 14967 = CIP 107464 = MTCC 9824</name>
    <dbReference type="NCBI Taxonomy" id="1120926"/>
    <lineage>
        <taxon>Bacteria</taxon>
        <taxon>Pseudomonadati</taxon>
        <taxon>Pseudomonadota</taxon>
        <taxon>Gammaproteobacteria</taxon>
        <taxon>Moraxellales</taxon>
        <taxon>Moraxellaceae</taxon>
        <taxon>Acinetobacter</taxon>
    </lineage>
</organism>
<sequence>MLGEKLMVDQIITAQKLIDADKDADRLNTAVNGSKTDNVTTRSGSEYPSLANAVYQIMQTGGFEPFSTEKELLASKPTLPKKAAKAMDTKKVWLWIQHAGESSPSWHDTGLSELDQAKQYVDLKLKNNALESLFDFNDSEQNTVARILSDGDIETAKFGKLSNLPKSTLDQAKQYVDFKTKSLDENSSQSLFDFRDKDESIVAQLLENGDLNLAALDGKGVAQFIKLLLSVSADSSEDSSIFKLHDVEGNLVFDFTNDGDVIFGGGRSLKALAHKESNSVIGIPSSYELLTDDFNSLISSYRNLSHISDLPIPTGLCSQKFKISNKAEFLSLKISQAERIKIDTPYYQDDHVVHPFLCNFYKTFRGFKHLLLLTPYRDTKDYYENPCVYGSNDLVNFELLSDMPQPLYERYPGSYNYNSDNFGVYDHTTGEFCVCWRNGATASGFSLWMSRTSDGINWTEREAITPISSELLLSPNILFNPLLNKWVMYSISNDVIHESFDGNKFNYRLSDSLYGPWSEPVFIDAPFTSWHQETRYCGNQFITIINDQRITGQLFLGISDDGFSWQFSEVGMLEGEHLNTYKASIVPNVTEDSVHFDIFWTSSNVATGDNLWQLFHAKTQLIQIEGV</sequence>